<evidence type="ECO:0000256" key="2">
    <source>
        <dbReference type="ARBA" id="ARBA00008598"/>
    </source>
</evidence>
<keyword evidence="8 10" id="KW-0067">ATP-binding</keyword>
<evidence type="ECO:0000256" key="1">
    <source>
        <dbReference type="ARBA" id="ARBA00000851"/>
    </source>
</evidence>
<dbReference type="EMBL" id="FNYC01000005">
    <property type="protein sequence ID" value="SEJ25142.1"/>
    <property type="molecule type" value="Genomic_DNA"/>
</dbReference>
<keyword evidence="7 10" id="KW-0378">Hydrolase</keyword>
<evidence type="ECO:0000313" key="12">
    <source>
        <dbReference type="EMBL" id="SEJ25142.1"/>
    </source>
</evidence>
<dbReference type="CDD" id="cd22332">
    <property type="entry name" value="HsdR_N"/>
    <property type="match status" value="1"/>
</dbReference>
<dbReference type="CDD" id="cd18800">
    <property type="entry name" value="SF2_C_EcoR124I-like"/>
    <property type="match status" value="1"/>
</dbReference>
<reference evidence="12 13" key="1">
    <citation type="submission" date="2016-10" db="EMBL/GenBank/DDBJ databases">
        <authorList>
            <person name="de Groot N.N."/>
        </authorList>
    </citation>
    <scope>NUCLEOTIDE SEQUENCE [LARGE SCALE GENOMIC DNA]</scope>
    <source>
        <strain evidence="12 13">DSM 26515</strain>
    </source>
</reference>
<dbReference type="Proteomes" id="UP000199420">
    <property type="component" value="Unassembled WGS sequence"/>
</dbReference>
<evidence type="ECO:0000256" key="6">
    <source>
        <dbReference type="ARBA" id="ARBA00022759"/>
    </source>
</evidence>
<evidence type="ECO:0000256" key="7">
    <source>
        <dbReference type="ARBA" id="ARBA00022801"/>
    </source>
</evidence>
<dbReference type="InterPro" id="IPR055180">
    <property type="entry name" value="HsdR_RecA-like_helicase_dom_2"/>
</dbReference>
<keyword evidence="6" id="KW-0255">Endonuclease</keyword>
<dbReference type="AlphaFoldDB" id="A0A1H6XJT1"/>
<evidence type="ECO:0000256" key="9">
    <source>
        <dbReference type="ARBA" id="ARBA00023125"/>
    </source>
</evidence>
<dbReference type="Gene3D" id="3.90.1570.50">
    <property type="match status" value="1"/>
</dbReference>
<evidence type="ECO:0000256" key="5">
    <source>
        <dbReference type="ARBA" id="ARBA00022747"/>
    </source>
</evidence>
<dbReference type="PROSITE" id="PS51192">
    <property type="entry name" value="HELICASE_ATP_BIND_1"/>
    <property type="match status" value="1"/>
</dbReference>
<evidence type="ECO:0000313" key="13">
    <source>
        <dbReference type="Proteomes" id="UP000199420"/>
    </source>
</evidence>
<dbReference type="GO" id="GO:0005524">
    <property type="term" value="F:ATP binding"/>
    <property type="evidence" value="ECO:0007669"/>
    <property type="project" value="UniProtKB-KW"/>
</dbReference>
<comment type="catalytic activity">
    <reaction evidence="1 10">
        <text>Endonucleolytic cleavage of DNA to give random double-stranded fragments with terminal 5'-phosphates, ATP is simultaneously hydrolyzed.</text>
        <dbReference type="EC" id="3.1.21.3"/>
    </reaction>
</comment>
<dbReference type="RefSeq" id="WP_091338199.1">
    <property type="nucleotide sequence ID" value="NZ_FNYC01000005.1"/>
</dbReference>
<dbReference type="Gene3D" id="3.40.50.300">
    <property type="entry name" value="P-loop containing nucleotide triphosphate hydrolases"/>
    <property type="match status" value="2"/>
</dbReference>
<evidence type="ECO:0000256" key="3">
    <source>
        <dbReference type="ARBA" id="ARBA00022722"/>
    </source>
</evidence>
<dbReference type="GO" id="GO:0009035">
    <property type="term" value="F:type I site-specific deoxyribonuclease activity"/>
    <property type="evidence" value="ECO:0007669"/>
    <property type="project" value="UniProtKB-EC"/>
</dbReference>
<keyword evidence="4 10" id="KW-0547">Nucleotide-binding</keyword>
<keyword evidence="3" id="KW-0540">Nuclease</keyword>
<dbReference type="GO" id="GO:0009307">
    <property type="term" value="P:DNA restriction-modification system"/>
    <property type="evidence" value="ECO:0007669"/>
    <property type="project" value="UniProtKB-KW"/>
</dbReference>
<dbReference type="Pfam" id="PF18766">
    <property type="entry name" value="SWI2_SNF2"/>
    <property type="match status" value="1"/>
</dbReference>
<dbReference type="STRING" id="529704.SAMN02927913_2813"/>
<dbReference type="InterPro" id="IPR040980">
    <property type="entry name" value="SWI2_SNF2"/>
</dbReference>
<dbReference type="Pfam" id="PF22679">
    <property type="entry name" value="T1R_D3-like"/>
    <property type="match status" value="1"/>
</dbReference>
<dbReference type="InterPro" id="IPR007409">
    <property type="entry name" value="Restrct_endonuc_type1_HsdR_N"/>
</dbReference>
<gene>
    <name evidence="12" type="ORF">SAMN04487997_2836</name>
</gene>
<dbReference type="SMART" id="SM00487">
    <property type="entry name" value="DEXDc"/>
    <property type="match status" value="1"/>
</dbReference>
<feature type="domain" description="Helicase ATP-binding" evidence="11">
    <location>
        <begin position="290"/>
        <end position="455"/>
    </location>
</feature>
<accession>A0A1H6XJT1</accession>
<dbReference type="InterPro" id="IPR014001">
    <property type="entry name" value="Helicase_ATP-bd"/>
</dbReference>
<evidence type="ECO:0000256" key="4">
    <source>
        <dbReference type="ARBA" id="ARBA00022741"/>
    </source>
</evidence>
<sequence>MPNLITEDQIERALLARLPALGHWTTLNAYTTDPADLDDGSGRRDKREVILRDRLGAVARRLNPTVPEAVIDEALERLCDPRRAMTAVMANKEVHDLLRHGMAVEYDDAQGRRRHERLRLMNFTDMAGNDFLAVAQLWIHGERGYRRPDVLLYVNGLPLVFIELKNSNVALKNAYNENLVTYRAEIPQLFLCNAFCVLSNALETRLGSMTAEWEHFFTWLRPDDEKEKIDREAIREHGTSLERLIDGLFVPERLLDYVENFILFYRQTQKVIAQNHQFIGVNRALERFERRGELEGKLGVFWHTQGSGKSFSMIFYVRKIFRRVPGNFTFVVVTDREDLDGQIYRNFLATETVSEAESAQPANSAELRKFLGQNKRLVFTLIQKFRFARGAAYPLLSDRDDIVVIVDEAHRTQYANLAENMRAGLPRANYLAFTGTPLLGRERKTATWFGGYVSEYNFQQSMDDGATVPLFYVKRVPEVLIQNEDLSEEFYEILEEENLDEAQQEKLEKRFSTEMEVIKRDDRLDAIARDILAHFPARGYLGKGMVISVDKFTAVRMYDKVQQLWKAEIKALIGQVAAASDELDKARKKKRLEYMRAVEMAVIVSEEAGEEKKFAEQKLDIKPHRERMNRLDAHGHDIEYNFKDPADPLQLVFVCAMWLTGFDAPTASTLYLDKPMKDHTLMQTIARANRVTSWTIGGVPKRNGEIVDYYNVFRNMKRALRDYAQGDDDETPPVQDKARLFELLDDAVAQATTFCTERGVEIGAVLGLGEVFDKLGQFKRFADTLLGSDDWRRSFNVYENSLSALYEACKPEVLGRPVTRQVAAFQYLRGVIDSLVGEADIDAVSRRIGELLDQSVVVSRQSGSWQAEPGSPAYQIVQKGKVWDLSKIDIDKLREEYAATQYKNIEIADLRAFISQKLAQMMKANATRTDFAHRFQAIIDRYNAGGSSNEQYFEELLRFTRELKAEARRNVEEGLSEDELELFDLLCKDDLTKDETQKVKLAARHLLHRLLDESPRVLVQDWFKDRQSQLVVRSAVVTVLDARLPESYDRTVFNEKCDQVMNVILDYASRGVKWLP</sequence>
<dbReference type="OrthoDB" id="9758243at2"/>
<keyword evidence="9 10" id="KW-0238">DNA-binding</keyword>
<proteinExistence type="inferred from homology"/>
<evidence type="ECO:0000256" key="10">
    <source>
        <dbReference type="RuleBase" id="RU364115"/>
    </source>
</evidence>
<dbReference type="InterPro" id="IPR021810">
    <property type="entry name" value="T1RH-like_C"/>
</dbReference>
<protein>
    <recommendedName>
        <fullName evidence="10">Type I restriction enzyme endonuclease subunit</fullName>
        <shortName evidence="10">R protein</shortName>
        <ecNumber evidence="10">3.1.21.3</ecNumber>
    </recommendedName>
</protein>
<dbReference type="InterPro" id="IPR004473">
    <property type="entry name" value="Restrct_endonuc_typeI_HsdR"/>
</dbReference>
<comment type="function">
    <text evidence="10">Subunit R is required for both nuclease and ATPase activities, but not for modification.</text>
</comment>
<dbReference type="InterPro" id="IPR027417">
    <property type="entry name" value="P-loop_NTPase"/>
</dbReference>
<dbReference type="InterPro" id="IPR051268">
    <property type="entry name" value="Type-I_R_enzyme_R_subunit"/>
</dbReference>
<dbReference type="SUPFAM" id="SSF52540">
    <property type="entry name" value="P-loop containing nucleoside triphosphate hydrolases"/>
    <property type="match status" value="1"/>
</dbReference>
<organism evidence="12 13">
    <name type="scientific">Frateuria terrea</name>
    <dbReference type="NCBI Taxonomy" id="529704"/>
    <lineage>
        <taxon>Bacteria</taxon>
        <taxon>Pseudomonadati</taxon>
        <taxon>Pseudomonadota</taxon>
        <taxon>Gammaproteobacteria</taxon>
        <taxon>Lysobacterales</taxon>
        <taxon>Rhodanobacteraceae</taxon>
        <taxon>Frateuria</taxon>
    </lineage>
</organism>
<comment type="similarity">
    <text evidence="2 10">Belongs to the HsdR family.</text>
</comment>
<keyword evidence="5 10" id="KW-0680">Restriction system</keyword>
<evidence type="ECO:0000256" key="8">
    <source>
        <dbReference type="ARBA" id="ARBA00022840"/>
    </source>
</evidence>
<dbReference type="EC" id="3.1.21.3" evidence="10"/>
<dbReference type="PANTHER" id="PTHR30195">
    <property type="entry name" value="TYPE I SITE-SPECIFIC DEOXYRIBONUCLEASE PROTEIN SUBUNIT M AND R"/>
    <property type="match status" value="1"/>
</dbReference>
<keyword evidence="13" id="KW-1185">Reference proteome</keyword>
<evidence type="ECO:0000259" key="11">
    <source>
        <dbReference type="PROSITE" id="PS51192"/>
    </source>
</evidence>
<comment type="subunit">
    <text evidence="10">The type I restriction/modification system is composed of three polypeptides R, M and S.</text>
</comment>
<dbReference type="GO" id="GO:0003677">
    <property type="term" value="F:DNA binding"/>
    <property type="evidence" value="ECO:0007669"/>
    <property type="project" value="UniProtKB-KW"/>
</dbReference>
<dbReference type="Pfam" id="PF11867">
    <property type="entry name" value="T1RH-like_C"/>
    <property type="match status" value="1"/>
</dbReference>
<dbReference type="Pfam" id="PF04313">
    <property type="entry name" value="HSDR_N"/>
    <property type="match status" value="1"/>
</dbReference>
<dbReference type="NCBIfam" id="TIGR00348">
    <property type="entry name" value="hsdR"/>
    <property type="match status" value="1"/>
</dbReference>
<name>A0A1H6XJT1_9GAMM</name>
<dbReference type="PANTHER" id="PTHR30195:SF15">
    <property type="entry name" value="TYPE I RESTRICTION ENZYME HINDI ENDONUCLEASE SUBUNIT"/>
    <property type="match status" value="1"/>
</dbReference>